<evidence type="ECO:0000256" key="1">
    <source>
        <dbReference type="SAM" id="MobiDB-lite"/>
    </source>
</evidence>
<dbReference type="GO" id="GO:0016042">
    <property type="term" value="P:lipid catabolic process"/>
    <property type="evidence" value="ECO:0007669"/>
    <property type="project" value="InterPro"/>
</dbReference>
<accession>A0A370GFQ1</accession>
<protein>
    <submittedName>
        <fullName evidence="2">Secretory lipase</fullName>
    </submittedName>
</protein>
<proteinExistence type="predicted"/>
<dbReference type="Pfam" id="PF03583">
    <property type="entry name" value="LIP"/>
    <property type="match status" value="1"/>
</dbReference>
<dbReference type="Gene3D" id="1.10.260.130">
    <property type="match status" value="1"/>
</dbReference>
<dbReference type="InterPro" id="IPR029058">
    <property type="entry name" value="AB_hydrolase_fold"/>
</dbReference>
<dbReference type="PANTHER" id="PTHR34853:SF1">
    <property type="entry name" value="LIPASE 5"/>
    <property type="match status" value="1"/>
</dbReference>
<evidence type="ECO:0000313" key="3">
    <source>
        <dbReference type="Proteomes" id="UP000255355"/>
    </source>
</evidence>
<dbReference type="STRING" id="1210089.GCA_001613165_07197"/>
<feature type="region of interest" description="Disordered" evidence="1">
    <location>
        <begin position="1"/>
        <end position="35"/>
    </location>
</feature>
<sequence length="441" mass="47056">MSLVADADADIDGTATDPESVPGRTLRPEVDPFYDPPEALDGYRPGAVLRSRRVEVALFGRIPQQVQAWQLLYRTSDMDGAPEATVTTVLLPCDADPTVARPVVSYQCAIDAVAPKCLPSYALRRGARAFGAVPQFELLIIAGILARGWALSVPDHVGTAGRFGVPREPGYRILDGLRAALSFAPLGLDAAPPIGLWGYSGGGLATSWAAELAAEYAPELDIVAGFAGSPVGDPTRAVAQLNRWVSGAAASGLVALCIAGLRRAYPDLDRMRPRFSAGFLDLLAYTEFAATIQIVLRGAVTRLSDDGNDLTELLAHPEVRTALAEVRPGDRPPGIPMFIVQGVNDFIVPAAAIDEHVARYRAGGTHVRYVRDRLSGHISLAVIAAPIVGDWLDAHFADRKPEADRDSTATVWSMALSVQGVTGHLRQALLAVRLFTGRRFS</sequence>
<dbReference type="RefSeq" id="WP_084520351.1">
    <property type="nucleotide sequence ID" value="NZ_QQAZ01000026.1"/>
</dbReference>
<reference evidence="2 3" key="1">
    <citation type="submission" date="2018-07" db="EMBL/GenBank/DDBJ databases">
        <title>Genomic Encyclopedia of Type Strains, Phase IV (KMG-IV): sequencing the most valuable type-strain genomes for metagenomic binning, comparative biology and taxonomic classification.</title>
        <authorList>
            <person name="Goeker M."/>
        </authorList>
    </citation>
    <scope>NUCLEOTIDE SEQUENCE [LARGE SCALE GENOMIC DNA]</scope>
    <source>
        <strain evidence="2 3">DSM 44952</strain>
    </source>
</reference>
<dbReference type="InterPro" id="IPR005152">
    <property type="entry name" value="Lipase_secreted"/>
</dbReference>
<name>A0A370GFQ1_9NOCA</name>
<dbReference type="AlphaFoldDB" id="A0A370GFQ1"/>
<dbReference type="Gene3D" id="3.40.50.1820">
    <property type="entry name" value="alpha/beta hydrolase"/>
    <property type="match status" value="1"/>
</dbReference>
<organism evidence="2 3">
    <name type="scientific">Nocardia mexicana</name>
    <dbReference type="NCBI Taxonomy" id="279262"/>
    <lineage>
        <taxon>Bacteria</taxon>
        <taxon>Bacillati</taxon>
        <taxon>Actinomycetota</taxon>
        <taxon>Actinomycetes</taxon>
        <taxon>Mycobacteriales</taxon>
        <taxon>Nocardiaceae</taxon>
        <taxon>Nocardia</taxon>
    </lineage>
</organism>
<gene>
    <name evidence="2" type="ORF">DFR68_12645</name>
</gene>
<dbReference type="PIRSF" id="PIRSF029171">
    <property type="entry name" value="Esterase_LipA"/>
    <property type="match status" value="1"/>
</dbReference>
<dbReference type="SUPFAM" id="SSF53474">
    <property type="entry name" value="alpha/beta-Hydrolases"/>
    <property type="match status" value="1"/>
</dbReference>
<dbReference type="GO" id="GO:0004806">
    <property type="term" value="F:triacylglycerol lipase activity"/>
    <property type="evidence" value="ECO:0007669"/>
    <property type="project" value="InterPro"/>
</dbReference>
<comment type="caution">
    <text evidence="2">The sequence shown here is derived from an EMBL/GenBank/DDBJ whole genome shotgun (WGS) entry which is preliminary data.</text>
</comment>
<dbReference type="EMBL" id="QQAZ01000026">
    <property type="protein sequence ID" value="RDI42507.1"/>
    <property type="molecule type" value="Genomic_DNA"/>
</dbReference>
<dbReference type="Proteomes" id="UP000255355">
    <property type="component" value="Unassembled WGS sequence"/>
</dbReference>
<dbReference type="PANTHER" id="PTHR34853">
    <property type="match status" value="1"/>
</dbReference>
<evidence type="ECO:0000313" key="2">
    <source>
        <dbReference type="EMBL" id="RDI42507.1"/>
    </source>
</evidence>
<keyword evidence="3" id="KW-1185">Reference proteome</keyword>